<organism evidence="2 3">
    <name type="scientific">Penicillium brevicompactum</name>
    <dbReference type="NCBI Taxonomy" id="5074"/>
    <lineage>
        <taxon>Eukaryota</taxon>
        <taxon>Fungi</taxon>
        <taxon>Dikarya</taxon>
        <taxon>Ascomycota</taxon>
        <taxon>Pezizomycotina</taxon>
        <taxon>Eurotiomycetes</taxon>
        <taxon>Eurotiomycetidae</taxon>
        <taxon>Eurotiales</taxon>
        <taxon>Aspergillaceae</taxon>
        <taxon>Penicillium</taxon>
    </lineage>
</organism>
<reference evidence="2" key="2">
    <citation type="journal article" date="2023" name="IMA Fungus">
        <title>Comparative genomic study of the Penicillium genus elucidates a diverse pangenome and 15 lateral gene transfer events.</title>
        <authorList>
            <person name="Petersen C."/>
            <person name="Sorensen T."/>
            <person name="Nielsen M.R."/>
            <person name="Sondergaard T.E."/>
            <person name="Sorensen J.L."/>
            <person name="Fitzpatrick D.A."/>
            <person name="Frisvad J.C."/>
            <person name="Nielsen K.L."/>
        </authorList>
    </citation>
    <scope>NUCLEOTIDE SEQUENCE</scope>
    <source>
        <strain evidence="2">IBT 35673</strain>
    </source>
</reference>
<dbReference type="Proteomes" id="UP001147695">
    <property type="component" value="Unassembled WGS sequence"/>
</dbReference>
<evidence type="ECO:0000313" key="2">
    <source>
        <dbReference type="EMBL" id="KAJ5352157.1"/>
    </source>
</evidence>
<gene>
    <name evidence="2" type="ORF">N7452_001131</name>
</gene>
<feature type="compositionally biased region" description="Polar residues" evidence="1">
    <location>
        <begin position="151"/>
        <end position="163"/>
    </location>
</feature>
<comment type="caution">
    <text evidence="2">The sequence shown here is derived from an EMBL/GenBank/DDBJ whole genome shotgun (WGS) entry which is preliminary data.</text>
</comment>
<proteinExistence type="predicted"/>
<sequence length="174" mass="19807">MAQSPSKFVSFLTLDAKSWVKYDAGIIVAPSKEWVSITPKDKQEVLALQKCIKSALRSSRESPFIVTTKNIEKARQDAKRRAQKNHQNVRVFEIAIPKNPGQEDWVSFRKVDVWLEAAEMSGTKYLRHRRQNYLFVKRIPAAYVKEVSWRTEASGQPEGSPSGSVLPAMASRRM</sequence>
<dbReference type="EMBL" id="JAPZBQ010000001">
    <property type="protein sequence ID" value="KAJ5352157.1"/>
    <property type="molecule type" value="Genomic_DNA"/>
</dbReference>
<name>A0A9W9R1R8_PENBR</name>
<dbReference type="AlphaFoldDB" id="A0A9W9R1R8"/>
<feature type="region of interest" description="Disordered" evidence="1">
    <location>
        <begin position="151"/>
        <end position="174"/>
    </location>
</feature>
<reference evidence="2" key="1">
    <citation type="submission" date="2022-12" db="EMBL/GenBank/DDBJ databases">
        <authorList>
            <person name="Petersen C."/>
        </authorList>
    </citation>
    <scope>NUCLEOTIDE SEQUENCE</scope>
    <source>
        <strain evidence="2">IBT 35673</strain>
    </source>
</reference>
<evidence type="ECO:0000256" key="1">
    <source>
        <dbReference type="SAM" id="MobiDB-lite"/>
    </source>
</evidence>
<evidence type="ECO:0000313" key="3">
    <source>
        <dbReference type="Proteomes" id="UP001147695"/>
    </source>
</evidence>
<protein>
    <submittedName>
        <fullName evidence="2">Uncharacterized protein</fullName>
    </submittedName>
</protein>
<accession>A0A9W9R1R8</accession>